<reference evidence="4 5" key="1">
    <citation type="submission" date="2023-01" db="EMBL/GenBank/DDBJ databases">
        <authorList>
            <person name="Kreplak J."/>
        </authorList>
    </citation>
    <scope>NUCLEOTIDE SEQUENCE [LARGE SCALE GENOMIC DNA]</scope>
</reference>
<dbReference type="GO" id="GO:0006353">
    <property type="term" value="P:DNA-templated transcription termination"/>
    <property type="evidence" value="ECO:0007669"/>
    <property type="project" value="UniProtKB-KW"/>
</dbReference>
<dbReference type="EMBL" id="OX451736">
    <property type="protein sequence ID" value="CAI8590078.1"/>
    <property type="molecule type" value="Genomic_DNA"/>
</dbReference>
<keyword evidence="5" id="KW-1185">Reference proteome</keyword>
<evidence type="ECO:0000256" key="3">
    <source>
        <dbReference type="ARBA" id="ARBA00022946"/>
    </source>
</evidence>
<keyword evidence="2" id="KW-0805">Transcription regulation</keyword>
<dbReference type="PANTHER" id="PTHR13068:SF91">
    <property type="entry name" value="TRANSCRIPTION TERMINATION FACTOR FAMILY PROTEIN"/>
    <property type="match status" value="1"/>
</dbReference>
<dbReference type="AlphaFoldDB" id="A0AAV0YXT4"/>
<dbReference type="Gene3D" id="1.25.70.10">
    <property type="entry name" value="Transcription termination factor 3, mitochondrial"/>
    <property type="match status" value="1"/>
</dbReference>
<keyword evidence="2" id="KW-0804">Transcription</keyword>
<evidence type="ECO:0000313" key="5">
    <source>
        <dbReference type="Proteomes" id="UP001157006"/>
    </source>
</evidence>
<evidence type="ECO:0000256" key="1">
    <source>
        <dbReference type="ARBA" id="ARBA00007692"/>
    </source>
</evidence>
<protein>
    <recommendedName>
        <fullName evidence="6">Transcription regulator mTERF family</fullName>
    </recommendedName>
</protein>
<evidence type="ECO:0008006" key="6">
    <source>
        <dbReference type="Google" id="ProtNLM"/>
    </source>
</evidence>
<dbReference type="Proteomes" id="UP001157006">
    <property type="component" value="Chromosome 1L"/>
</dbReference>
<dbReference type="InterPro" id="IPR003690">
    <property type="entry name" value="MTERF"/>
</dbReference>
<dbReference type="GO" id="GO:0003676">
    <property type="term" value="F:nucleic acid binding"/>
    <property type="evidence" value="ECO:0007669"/>
    <property type="project" value="InterPro"/>
</dbReference>
<proteinExistence type="inferred from homology"/>
<dbReference type="Pfam" id="PF02536">
    <property type="entry name" value="mTERF"/>
    <property type="match status" value="1"/>
</dbReference>
<evidence type="ECO:0000256" key="2">
    <source>
        <dbReference type="ARBA" id="ARBA00022472"/>
    </source>
</evidence>
<sequence length="137" mass="16112">MWKEKVDAFNKWGWSHEDVVQAFKRQPYCMLTSVDKINLVMDFWVKQLGWDALALAKQPSVFSLSLEKRIIPRASVVQFLLNNGLRSKKASLTSPFVVPEKSFLDRFIRDFKESAYLLKLYEEKRELAWTKDKTCMS</sequence>
<dbReference type="PANTHER" id="PTHR13068">
    <property type="entry name" value="CGI-12 PROTEIN-RELATED"/>
    <property type="match status" value="1"/>
</dbReference>
<keyword evidence="2" id="KW-0806">Transcription termination</keyword>
<comment type="similarity">
    <text evidence="1">Belongs to the mTERF family.</text>
</comment>
<accession>A0AAV0YXT4</accession>
<evidence type="ECO:0000313" key="4">
    <source>
        <dbReference type="EMBL" id="CAI8590078.1"/>
    </source>
</evidence>
<keyword evidence="3" id="KW-0809">Transit peptide</keyword>
<name>A0AAV0YXT4_VICFA</name>
<organism evidence="4 5">
    <name type="scientific">Vicia faba</name>
    <name type="common">Broad bean</name>
    <name type="synonym">Faba vulgaris</name>
    <dbReference type="NCBI Taxonomy" id="3906"/>
    <lineage>
        <taxon>Eukaryota</taxon>
        <taxon>Viridiplantae</taxon>
        <taxon>Streptophyta</taxon>
        <taxon>Embryophyta</taxon>
        <taxon>Tracheophyta</taxon>
        <taxon>Spermatophyta</taxon>
        <taxon>Magnoliopsida</taxon>
        <taxon>eudicotyledons</taxon>
        <taxon>Gunneridae</taxon>
        <taxon>Pentapetalae</taxon>
        <taxon>rosids</taxon>
        <taxon>fabids</taxon>
        <taxon>Fabales</taxon>
        <taxon>Fabaceae</taxon>
        <taxon>Papilionoideae</taxon>
        <taxon>50 kb inversion clade</taxon>
        <taxon>NPAAA clade</taxon>
        <taxon>Hologalegina</taxon>
        <taxon>IRL clade</taxon>
        <taxon>Fabeae</taxon>
        <taxon>Vicia</taxon>
    </lineage>
</organism>
<gene>
    <name evidence="4" type="ORF">VFH_I424160</name>
</gene>
<dbReference type="InterPro" id="IPR038538">
    <property type="entry name" value="MTERF_sf"/>
</dbReference>
<dbReference type="SMART" id="SM00733">
    <property type="entry name" value="Mterf"/>
    <property type="match status" value="2"/>
</dbReference>